<accession>A0A7W9JIM1</accession>
<gene>
    <name evidence="4" type="ORF">HDA33_001154</name>
</gene>
<evidence type="ECO:0000256" key="1">
    <source>
        <dbReference type="SAM" id="MobiDB-lite"/>
    </source>
</evidence>
<feature type="domain" description="CAAX prenyl protease 2/Lysostaphin resistance protein A-like" evidence="3">
    <location>
        <begin position="182"/>
        <end position="278"/>
    </location>
</feature>
<dbReference type="Proteomes" id="UP000567246">
    <property type="component" value="Unassembled WGS sequence"/>
</dbReference>
<keyword evidence="4" id="KW-0645">Protease</keyword>
<evidence type="ECO:0000256" key="2">
    <source>
        <dbReference type="SAM" id="Phobius"/>
    </source>
</evidence>
<evidence type="ECO:0000313" key="4">
    <source>
        <dbReference type="EMBL" id="MBB5848590.1"/>
    </source>
</evidence>
<keyword evidence="2" id="KW-0812">Transmembrane</keyword>
<feature type="transmembrane region" description="Helical" evidence="2">
    <location>
        <begin position="52"/>
        <end position="78"/>
    </location>
</feature>
<feature type="compositionally biased region" description="Pro residues" evidence="1">
    <location>
        <begin position="7"/>
        <end position="23"/>
    </location>
</feature>
<feature type="transmembrane region" description="Helical" evidence="2">
    <location>
        <begin position="147"/>
        <end position="169"/>
    </location>
</feature>
<feature type="transmembrane region" description="Helical" evidence="2">
    <location>
        <begin position="243"/>
        <end position="260"/>
    </location>
</feature>
<dbReference type="GO" id="GO:0004175">
    <property type="term" value="F:endopeptidase activity"/>
    <property type="evidence" value="ECO:0007669"/>
    <property type="project" value="UniProtKB-ARBA"/>
</dbReference>
<dbReference type="RefSeq" id="WP_184171785.1">
    <property type="nucleotide sequence ID" value="NZ_BAABAG010000001.1"/>
</dbReference>
<name>A0A7W9JIM1_9MICC</name>
<keyword evidence="2" id="KW-0472">Membrane</keyword>
<comment type="caution">
    <text evidence="4">The sequence shown here is derived from an EMBL/GenBank/DDBJ whole genome shotgun (WGS) entry which is preliminary data.</text>
</comment>
<feature type="transmembrane region" description="Helical" evidence="2">
    <location>
        <begin position="301"/>
        <end position="321"/>
    </location>
</feature>
<dbReference type="Pfam" id="PF02517">
    <property type="entry name" value="Rce1-like"/>
    <property type="match status" value="1"/>
</dbReference>
<proteinExistence type="predicted"/>
<sequence>MTTASTPPSPASWPPAPAAAPTPPGRRLDLPIIGAEYPQLLRTPRSRWWHPLLSAGFVLGSVLVLLAVLTLPMMLALVSEVGWDVFASADPADLARVEEALFSAPMMLLNNLMLAAFIGVALLAVAVCHPVAARFVHSVQGRIRWRWLLRAHLVLLPLFLVYVLGTWALDGAPTAPRAEDWVWLVAMGLVLTPLQAAGEEYLFRGWLLLAIGSWFRRPLPAILIAAAVSAVTFSLAHGSFDPWILLDLSVFAVAAVLLTWRTGGLEAAVALHVVNNVVVIVFGTLAGTVNESFVDVETTGSPLGTAVSAAVIALSTALLLWQARRAGIARTVPVSVGARP</sequence>
<feature type="transmembrane region" description="Helical" evidence="2">
    <location>
        <begin position="181"/>
        <end position="198"/>
    </location>
</feature>
<dbReference type="GO" id="GO:0006508">
    <property type="term" value="P:proteolysis"/>
    <property type="evidence" value="ECO:0007669"/>
    <property type="project" value="UniProtKB-KW"/>
</dbReference>
<reference evidence="4 5" key="1">
    <citation type="submission" date="2020-08" db="EMBL/GenBank/DDBJ databases">
        <title>Sequencing the genomes of 1000 actinobacteria strains.</title>
        <authorList>
            <person name="Klenk H.-P."/>
        </authorList>
    </citation>
    <scope>NUCLEOTIDE SEQUENCE [LARGE SCALE GENOMIC DNA]</scope>
    <source>
        <strain evidence="4 5">DSM 17945</strain>
    </source>
</reference>
<dbReference type="EMBL" id="JACHMW010000001">
    <property type="protein sequence ID" value="MBB5848590.1"/>
    <property type="molecule type" value="Genomic_DNA"/>
</dbReference>
<evidence type="ECO:0000313" key="5">
    <source>
        <dbReference type="Proteomes" id="UP000567246"/>
    </source>
</evidence>
<feature type="transmembrane region" description="Helical" evidence="2">
    <location>
        <begin position="267"/>
        <end position="289"/>
    </location>
</feature>
<keyword evidence="2" id="KW-1133">Transmembrane helix</keyword>
<keyword evidence="4" id="KW-0378">Hydrolase</keyword>
<keyword evidence="5" id="KW-1185">Reference proteome</keyword>
<dbReference type="GO" id="GO:0080120">
    <property type="term" value="P:CAAX-box protein maturation"/>
    <property type="evidence" value="ECO:0007669"/>
    <property type="project" value="UniProtKB-ARBA"/>
</dbReference>
<dbReference type="AlphaFoldDB" id="A0A7W9JIM1"/>
<feature type="region of interest" description="Disordered" evidence="1">
    <location>
        <begin position="1"/>
        <end position="23"/>
    </location>
</feature>
<dbReference type="InterPro" id="IPR003675">
    <property type="entry name" value="Rce1/LyrA-like_dom"/>
</dbReference>
<organism evidence="4 5">
    <name type="scientific">Micrococcus endophyticus</name>
    <dbReference type="NCBI Taxonomy" id="455343"/>
    <lineage>
        <taxon>Bacteria</taxon>
        <taxon>Bacillati</taxon>
        <taxon>Actinomycetota</taxon>
        <taxon>Actinomycetes</taxon>
        <taxon>Micrococcales</taxon>
        <taxon>Micrococcaceae</taxon>
        <taxon>Micrococcus</taxon>
    </lineage>
</organism>
<feature type="transmembrane region" description="Helical" evidence="2">
    <location>
        <begin position="112"/>
        <end position="135"/>
    </location>
</feature>
<protein>
    <submittedName>
        <fullName evidence="4">Membrane protease YdiL (CAAX protease family)</fullName>
    </submittedName>
</protein>
<evidence type="ECO:0000259" key="3">
    <source>
        <dbReference type="Pfam" id="PF02517"/>
    </source>
</evidence>
<feature type="transmembrane region" description="Helical" evidence="2">
    <location>
        <begin position="219"/>
        <end position="237"/>
    </location>
</feature>